<dbReference type="InterPro" id="IPR036291">
    <property type="entry name" value="NAD(P)-bd_dom_sf"/>
</dbReference>
<dbReference type="InterPro" id="IPR047122">
    <property type="entry name" value="Trans-enoyl_RdTase-like"/>
</dbReference>
<accession>A0AAN7C4Z6</accession>
<dbReference type="PANTHER" id="PTHR45348:SF2">
    <property type="entry name" value="ZINC-TYPE ALCOHOL DEHYDROGENASE-LIKE PROTEIN C2E1P3.01"/>
    <property type="match status" value="1"/>
</dbReference>
<name>A0AAN7C4Z6_9PEZI</name>
<reference evidence="4" key="2">
    <citation type="submission" date="2023-05" db="EMBL/GenBank/DDBJ databases">
        <authorList>
            <consortium name="Lawrence Berkeley National Laboratory"/>
            <person name="Steindorff A."/>
            <person name="Hensen N."/>
            <person name="Bonometti L."/>
            <person name="Westerberg I."/>
            <person name="Brannstrom I.O."/>
            <person name="Guillou S."/>
            <person name="Cros-Aarteil S."/>
            <person name="Calhoun S."/>
            <person name="Haridas S."/>
            <person name="Kuo A."/>
            <person name="Mondo S."/>
            <person name="Pangilinan J."/>
            <person name="Riley R."/>
            <person name="Labutti K."/>
            <person name="Andreopoulos B."/>
            <person name="Lipzen A."/>
            <person name="Chen C."/>
            <person name="Yanf M."/>
            <person name="Daum C."/>
            <person name="Ng V."/>
            <person name="Clum A."/>
            <person name="Ohm R."/>
            <person name="Martin F."/>
            <person name="Silar P."/>
            <person name="Natvig D."/>
            <person name="Lalanne C."/>
            <person name="Gautier V."/>
            <person name="Ament-Velasquez S.L."/>
            <person name="Kruys A."/>
            <person name="Hutchinson M.I."/>
            <person name="Powell A.J."/>
            <person name="Barry K."/>
            <person name="Miller A.N."/>
            <person name="Grigoriev I.V."/>
            <person name="Debuchy R."/>
            <person name="Gladieux P."/>
            <person name="Thoren M.H."/>
            <person name="Johannesson H."/>
        </authorList>
    </citation>
    <scope>NUCLEOTIDE SEQUENCE</scope>
    <source>
        <strain evidence="4">CBS 532.94</strain>
    </source>
</reference>
<proteinExistence type="inferred from homology"/>
<evidence type="ECO:0000256" key="2">
    <source>
        <dbReference type="ARBA" id="ARBA00023002"/>
    </source>
</evidence>
<dbReference type="InterPro" id="IPR011032">
    <property type="entry name" value="GroES-like_sf"/>
</dbReference>
<dbReference type="InterPro" id="IPR013154">
    <property type="entry name" value="ADH-like_N"/>
</dbReference>
<dbReference type="Gene3D" id="3.40.50.720">
    <property type="entry name" value="NAD(P)-binding Rossmann-like Domain"/>
    <property type="match status" value="1"/>
</dbReference>
<dbReference type="GO" id="GO:0016651">
    <property type="term" value="F:oxidoreductase activity, acting on NAD(P)H"/>
    <property type="evidence" value="ECO:0007669"/>
    <property type="project" value="InterPro"/>
</dbReference>
<dbReference type="CDD" id="cd08249">
    <property type="entry name" value="enoyl_reductase_like"/>
    <property type="match status" value="1"/>
</dbReference>
<evidence type="ECO:0000259" key="3">
    <source>
        <dbReference type="SMART" id="SM00829"/>
    </source>
</evidence>
<dbReference type="EMBL" id="MU860301">
    <property type="protein sequence ID" value="KAK4235061.1"/>
    <property type="molecule type" value="Genomic_DNA"/>
</dbReference>
<dbReference type="SMART" id="SM00829">
    <property type="entry name" value="PKS_ER"/>
    <property type="match status" value="1"/>
</dbReference>
<feature type="domain" description="Enoyl reductase (ER)" evidence="3">
    <location>
        <begin position="14"/>
        <end position="358"/>
    </location>
</feature>
<dbReference type="PANTHER" id="PTHR45348">
    <property type="entry name" value="HYPOTHETICAL OXIDOREDUCTASE (EUROFUNG)"/>
    <property type="match status" value="1"/>
</dbReference>
<dbReference type="Proteomes" id="UP001303760">
    <property type="component" value="Unassembled WGS sequence"/>
</dbReference>
<evidence type="ECO:0000313" key="4">
    <source>
        <dbReference type="EMBL" id="KAK4235061.1"/>
    </source>
</evidence>
<dbReference type="AlphaFoldDB" id="A0AAN7C4Z6"/>
<dbReference type="InterPro" id="IPR020843">
    <property type="entry name" value="ER"/>
</dbReference>
<dbReference type="SUPFAM" id="SSF51735">
    <property type="entry name" value="NAD(P)-binding Rossmann-fold domains"/>
    <property type="match status" value="1"/>
</dbReference>
<sequence>MSQSATNLAALLPGVGKTLVLEERAIPSPGPDEILIRNRAIALNPIDWKRQAFGIAVPSDRAIILGSDVAGEVVSVGSNIPSSLFTPGDRVLGSADGMMSGNPDHAAFQRYTIVSATSASKLPDTLSFPEAATLPTAFGTAVIALFHDLGLPLPTGPSTSKQNEKKGILVWGGATAVGSAAIQLARLAGLTVYATASPTHHARVRALGAAEAVDYRSAGPTSAADEILAAAGKTGVEIGYVLVAAGDKEVFAAVKQVLESSPRAGDGGKIKKVASLLPWPEEEVAKPEGAEVSWVRGMEMWRGRRDLSAWLNHQNLKGWLEKGEVEPHKVRVVQGGIGGLQAALDELKKGVSGEKLVVEP</sequence>
<dbReference type="SUPFAM" id="SSF50129">
    <property type="entry name" value="GroES-like"/>
    <property type="match status" value="1"/>
</dbReference>
<evidence type="ECO:0000256" key="1">
    <source>
        <dbReference type="ARBA" id="ARBA00008072"/>
    </source>
</evidence>
<dbReference type="Gene3D" id="3.90.180.10">
    <property type="entry name" value="Medium-chain alcohol dehydrogenases, catalytic domain"/>
    <property type="match status" value="1"/>
</dbReference>
<evidence type="ECO:0000313" key="5">
    <source>
        <dbReference type="Proteomes" id="UP001303760"/>
    </source>
</evidence>
<keyword evidence="2" id="KW-0560">Oxidoreductase</keyword>
<reference evidence="4" key="1">
    <citation type="journal article" date="2023" name="Mol. Phylogenet. Evol.">
        <title>Genome-scale phylogeny and comparative genomics of the fungal order Sordariales.</title>
        <authorList>
            <person name="Hensen N."/>
            <person name="Bonometti L."/>
            <person name="Westerberg I."/>
            <person name="Brannstrom I.O."/>
            <person name="Guillou S."/>
            <person name="Cros-Aarteil S."/>
            <person name="Calhoun S."/>
            <person name="Haridas S."/>
            <person name="Kuo A."/>
            <person name="Mondo S."/>
            <person name="Pangilinan J."/>
            <person name="Riley R."/>
            <person name="LaButti K."/>
            <person name="Andreopoulos B."/>
            <person name="Lipzen A."/>
            <person name="Chen C."/>
            <person name="Yan M."/>
            <person name="Daum C."/>
            <person name="Ng V."/>
            <person name="Clum A."/>
            <person name="Steindorff A."/>
            <person name="Ohm R.A."/>
            <person name="Martin F."/>
            <person name="Silar P."/>
            <person name="Natvig D.O."/>
            <person name="Lalanne C."/>
            <person name="Gautier V."/>
            <person name="Ament-Velasquez S.L."/>
            <person name="Kruys A."/>
            <person name="Hutchinson M.I."/>
            <person name="Powell A.J."/>
            <person name="Barry K."/>
            <person name="Miller A.N."/>
            <person name="Grigoriev I.V."/>
            <person name="Debuchy R."/>
            <person name="Gladieux P."/>
            <person name="Hiltunen Thoren M."/>
            <person name="Johannesson H."/>
        </authorList>
    </citation>
    <scope>NUCLEOTIDE SEQUENCE</scope>
    <source>
        <strain evidence="4">CBS 532.94</strain>
    </source>
</reference>
<keyword evidence="5" id="KW-1185">Reference proteome</keyword>
<protein>
    <submittedName>
        <fullName evidence="4">Chaperonin 10-like protein</fullName>
    </submittedName>
</protein>
<gene>
    <name evidence="4" type="ORF">C8A03DRAFT_18146</name>
</gene>
<organism evidence="4 5">
    <name type="scientific">Achaetomium macrosporum</name>
    <dbReference type="NCBI Taxonomy" id="79813"/>
    <lineage>
        <taxon>Eukaryota</taxon>
        <taxon>Fungi</taxon>
        <taxon>Dikarya</taxon>
        <taxon>Ascomycota</taxon>
        <taxon>Pezizomycotina</taxon>
        <taxon>Sordariomycetes</taxon>
        <taxon>Sordariomycetidae</taxon>
        <taxon>Sordariales</taxon>
        <taxon>Chaetomiaceae</taxon>
        <taxon>Achaetomium</taxon>
    </lineage>
</organism>
<dbReference type="Pfam" id="PF08240">
    <property type="entry name" value="ADH_N"/>
    <property type="match status" value="1"/>
</dbReference>
<comment type="caution">
    <text evidence="4">The sequence shown here is derived from an EMBL/GenBank/DDBJ whole genome shotgun (WGS) entry which is preliminary data.</text>
</comment>
<comment type="similarity">
    <text evidence="1">Belongs to the zinc-containing alcohol dehydrogenase family.</text>
</comment>